<sequence length="230" mass="27062">MKFGFLAGGGEFVPTVFKEFSKEEIRLFFLVFYNAFVEDDLKIPLKYAKLANSLEEIFLLYIAEFLPKNSTCKISNKIYEEHASKNYSFLLNIPKDSIAKIIKMIYYKNLKGLVFEADFMFKNYVFSKIYKIHMEKNIFIKDEILYLKKPNNGYLCVMPCFNKFDLKEKDLQEKINFAFSLSNQLHEIYIVLPRQKGFCRHLQIQGSILDGKKSIKLVPYSITNKIIQRS</sequence>
<accession>A0A2I1N8T4</accession>
<dbReference type="RefSeq" id="WP_101637489.1">
    <property type="nucleotide sequence ID" value="NZ_PKHU01000006.1"/>
</dbReference>
<evidence type="ECO:0000313" key="1">
    <source>
        <dbReference type="EMBL" id="PKZ28787.1"/>
    </source>
</evidence>
<protein>
    <submittedName>
        <fullName evidence="1">Uncharacterized protein</fullName>
    </submittedName>
</protein>
<comment type="caution">
    <text evidence="1">The sequence shown here is derived from an EMBL/GenBank/DDBJ whole genome shotgun (WGS) entry which is preliminary data.</text>
</comment>
<name>A0A2I1N8T4_9BACT</name>
<dbReference type="AlphaFoldDB" id="A0A2I1N8T4"/>
<reference evidence="1 2" key="1">
    <citation type="submission" date="2017-12" db="EMBL/GenBank/DDBJ databases">
        <title>Phylogenetic diversity of female urinary microbiome.</title>
        <authorList>
            <person name="Thomas-White K."/>
            <person name="Wolfe A.J."/>
        </authorList>
    </citation>
    <scope>NUCLEOTIDE SEQUENCE [LARGE SCALE GENOMIC DNA]</scope>
    <source>
        <strain evidence="1 2">UMB0112</strain>
    </source>
</reference>
<organism evidence="1 2">
    <name type="scientific">Campylobacter ureolyticus</name>
    <dbReference type="NCBI Taxonomy" id="827"/>
    <lineage>
        <taxon>Bacteria</taxon>
        <taxon>Pseudomonadati</taxon>
        <taxon>Campylobacterota</taxon>
        <taxon>Epsilonproteobacteria</taxon>
        <taxon>Campylobacterales</taxon>
        <taxon>Campylobacteraceae</taxon>
        <taxon>Campylobacter</taxon>
    </lineage>
</organism>
<evidence type="ECO:0000313" key="2">
    <source>
        <dbReference type="Proteomes" id="UP000234639"/>
    </source>
</evidence>
<gene>
    <name evidence="1" type="ORF">CYJ41_06700</name>
</gene>
<dbReference type="EMBL" id="PKHU01000006">
    <property type="protein sequence ID" value="PKZ28787.1"/>
    <property type="molecule type" value="Genomic_DNA"/>
</dbReference>
<proteinExistence type="predicted"/>
<dbReference type="Proteomes" id="UP000234639">
    <property type="component" value="Unassembled WGS sequence"/>
</dbReference>